<name>A0A5B8CU58_9PROT</name>
<accession>A0A5B8CU58</accession>
<dbReference type="KEGG" id="mmec:FIU01_09780"/>
<organism evidence="2 3">
    <name type="scientific">Methylophilus medardicus</name>
    <dbReference type="NCBI Taxonomy" id="2588534"/>
    <lineage>
        <taxon>Bacteria</taxon>
        <taxon>Pseudomonadati</taxon>
        <taxon>Pseudomonadota</taxon>
        <taxon>Betaproteobacteria</taxon>
        <taxon>Nitrosomonadales</taxon>
        <taxon>Methylophilaceae</taxon>
        <taxon>Methylophilus</taxon>
    </lineage>
</organism>
<dbReference type="Gene3D" id="2.30.130.40">
    <property type="entry name" value="LON domain-like"/>
    <property type="match status" value="1"/>
</dbReference>
<dbReference type="PROSITE" id="PS51787">
    <property type="entry name" value="LON_N"/>
    <property type="match status" value="1"/>
</dbReference>
<dbReference type="OrthoDB" id="8558970at2"/>
<dbReference type="InterPro" id="IPR003111">
    <property type="entry name" value="Lon_prtase_N"/>
</dbReference>
<dbReference type="SUPFAM" id="SSF88697">
    <property type="entry name" value="PUA domain-like"/>
    <property type="match status" value="1"/>
</dbReference>
<dbReference type="AlphaFoldDB" id="A0A5B8CU58"/>
<feature type="domain" description="Lon N-terminal" evidence="1">
    <location>
        <begin position="6"/>
        <end position="202"/>
    </location>
</feature>
<dbReference type="Pfam" id="PF02190">
    <property type="entry name" value="LON_substr_bdg"/>
    <property type="match status" value="1"/>
</dbReference>
<dbReference type="Proteomes" id="UP000311008">
    <property type="component" value="Chromosome"/>
</dbReference>
<reference evidence="3" key="1">
    <citation type="journal article" date="2019" name="ISME J.">
        <title>Evolution in action: habitat transition from sediment to the pelagial leads to genome streamlining in Methylophilaceae.</title>
        <authorList>
            <person name="Salcher M."/>
            <person name="Schaefle D."/>
            <person name="Kaspar M."/>
            <person name="Neuenschwander S.M."/>
            <person name="Ghai R."/>
        </authorList>
    </citation>
    <scope>NUCLEOTIDE SEQUENCE [LARGE SCALE GENOMIC DNA]</scope>
    <source>
        <strain evidence="3">MMS-M-51</strain>
    </source>
</reference>
<evidence type="ECO:0000313" key="2">
    <source>
        <dbReference type="EMBL" id="QDC44779.1"/>
    </source>
</evidence>
<evidence type="ECO:0000259" key="1">
    <source>
        <dbReference type="PROSITE" id="PS51787"/>
    </source>
</evidence>
<dbReference type="PANTHER" id="PTHR46732">
    <property type="entry name" value="ATP-DEPENDENT PROTEASE LA (LON) DOMAIN PROTEIN"/>
    <property type="match status" value="1"/>
</dbReference>
<sequence length="206" mass="23075">MESYQLPLFPLNVVVCPKGLMNLRIFEARYLDMIKACLREQTGFAIVAAQPDTQSDQSSHLPFASVGTVLEILDADVTTVGIIMVSCRGTRRIHINGFTVQADGLVMGNVSDIENDLQVPIPDDLKSVSEHLQHLIESLPLQGIAESDIPILKPYEYNDAAWVSNRWVELLDLPLIQKQRLMQMDSPIVRLELIHDALNLNAKKFN</sequence>
<keyword evidence="3" id="KW-1185">Reference proteome</keyword>
<dbReference type="InterPro" id="IPR046336">
    <property type="entry name" value="Lon_prtase_N_sf"/>
</dbReference>
<protein>
    <submittedName>
        <fullName evidence="2">Peptidase S16</fullName>
    </submittedName>
</protein>
<dbReference type="EMBL" id="CP040946">
    <property type="protein sequence ID" value="QDC44779.1"/>
    <property type="molecule type" value="Genomic_DNA"/>
</dbReference>
<dbReference type="SMART" id="SM00464">
    <property type="entry name" value="LON"/>
    <property type="match status" value="1"/>
</dbReference>
<dbReference type="Gene3D" id="1.10.4060.10">
    <property type="entry name" value="BPP1347 like domain"/>
    <property type="match status" value="1"/>
</dbReference>
<dbReference type="RefSeq" id="WP_140004109.1">
    <property type="nucleotide sequence ID" value="NZ_CP040946.1"/>
</dbReference>
<dbReference type="PANTHER" id="PTHR46732:SF8">
    <property type="entry name" value="ATP-DEPENDENT PROTEASE LA (LON) DOMAIN PROTEIN"/>
    <property type="match status" value="1"/>
</dbReference>
<evidence type="ECO:0000313" key="3">
    <source>
        <dbReference type="Proteomes" id="UP000311008"/>
    </source>
</evidence>
<dbReference type="InterPro" id="IPR015947">
    <property type="entry name" value="PUA-like_sf"/>
</dbReference>
<proteinExistence type="predicted"/>
<gene>
    <name evidence="2" type="ORF">FIU01_09780</name>
</gene>